<comment type="caution">
    <text evidence="2">The sequence shown here is derived from an EMBL/GenBank/DDBJ whole genome shotgun (WGS) entry which is preliminary data.</text>
</comment>
<evidence type="ECO:0000313" key="2">
    <source>
        <dbReference type="EMBL" id="KAK1744377.1"/>
    </source>
</evidence>
<feature type="region of interest" description="Disordered" evidence="1">
    <location>
        <begin position="45"/>
        <end position="120"/>
    </location>
</feature>
<dbReference type="EMBL" id="JATAAI010000007">
    <property type="protein sequence ID" value="KAK1744377.1"/>
    <property type="molecule type" value="Genomic_DNA"/>
</dbReference>
<organism evidence="2 3">
    <name type="scientific">Skeletonema marinoi</name>
    <dbReference type="NCBI Taxonomy" id="267567"/>
    <lineage>
        <taxon>Eukaryota</taxon>
        <taxon>Sar</taxon>
        <taxon>Stramenopiles</taxon>
        <taxon>Ochrophyta</taxon>
        <taxon>Bacillariophyta</taxon>
        <taxon>Coscinodiscophyceae</taxon>
        <taxon>Thalassiosirophycidae</taxon>
        <taxon>Thalassiosirales</taxon>
        <taxon>Skeletonemataceae</taxon>
        <taxon>Skeletonema</taxon>
        <taxon>Skeletonema marinoi-dohrnii complex</taxon>
    </lineage>
</organism>
<keyword evidence="3" id="KW-1185">Reference proteome</keyword>
<feature type="compositionally biased region" description="Basic and acidic residues" evidence="1">
    <location>
        <begin position="101"/>
        <end position="112"/>
    </location>
</feature>
<accession>A0AAD8YDV7</accession>
<reference evidence="2" key="1">
    <citation type="submission" date="2023-06" db="EMBL/GenBank/DDBJ databases">
        <title>Survivors Of The Sea: Transcriptome response of Skeletonema marinoi to long-term dormancy.</title>
        <authorList>
            <person name="Pinder M.I.M."/>
            <person name="Kourtchenko O."/>
            <person name="Robertson E.K."/>
            <person name="Larsson T."/>
            <person name="Maumus F."/>
            <person name="Osuna-Cruz C.M."/>
            <person name="Vancaester E."/>
            <person name="Stenow R."/>
            <person name="Vandepoele K."/>
            <person name="Ploug H."/>
            <person name="Bruchert V."/>
            <person name="Godhe A."/>
            <person name="Topel M."/>
        </authorList>
    </citation>
    <scope>NUCLEOTIDE SEQUENCE</scope>
    <source>
        <strain evidence="2">R05AC</strain>
    </source>
</reference>
<evidence type="ECO:0000313" key="3">
    <source>
        <dbReference type="Proteomes" id="UP001224775"/>
    </source>
</evidence>
<dbReference type="AlphaFoldDB" id="A0AAD8YDV7"/>
<sequence length="120" mass="13501">MLDMLMAMMPSKREPEFLPFPFDGVLIRRKNRVNTSLEVDKKMDEEMAEAESSCPGLHLSMDNGDDDDGEDVIAVFKKKKSSSRTATDSLIESNNSNGLQTEREGIHQEEKSSWCNDKAS</sequence>
<protein>
    <submittedName>
        <fullName evidence="2">Uncharacterized protein</fullName>
    </submittedName>
</protein>
<feature type="compositionally biased region" description="Polar residues" evidence="1">
    <location>
        <begin position="83"/>
        <end position="100"/>
    </location>
</feature>
<name>A0AAD8YDV7_9STRA</name>
<proteinExistence type="predicted"/>
<dbReference type="Proteomes" id="UP001224775">
    <property type="component" value="Unassembled WGS sequence"/>
</dbReference>
<gene>
    <name evidence="2" type="ORF">QTG54_004910</name>
</gene>
<evidence type="ECO:0000256" key="1">
    <source>
        <dbReference type="SAM" id="MobiDB-lite"/>
    </source>
</evidence>